<feature type="region of interest" description="Disordered" evidence="1">
    <location>
        <begin position="48"/>
        <end position="95"/>
    </location>
</feature>
<evidence type="ECO:0000259" key="2">
    <source>
        <dbReference type="SMART" id="SM00900"/>
    </source>
</evidence>
<dbReference type="EMBL" id="CP129675">
    <property type="protein sequence ID" value="XDS46835.1"/>
    <property type="molecule type" value="Genomic_DNA"/>
</dbReference>
<organism evidence="4">
    <name type="scientific">Bifidobacterium fermentum</name>
    <dbReference type="NCBI Taxonomy" id="3059035"/>
    <lineage>
        <taxon>Bacteria</taxon>
        <taxon>Bacillati</taxon>
        <taxon>Actinomycetota</taxon>
        <taxon>Actinomycetes</taxon>
        <taxon>Bifidobacteriales</taxon>
        <taxon>Bifidobacteriaceae</taxon>
        <taxon>Bifidobacterium</taxon>
    </lineage>
</organism>
<dbReference type="EMBL" id="CP129682">
    <property type="protein sequence ID" value="XDS48458.1"/>
    <property type="molecule type" value="Genomic_DNA"/>
</dbReference>
<dbReference type="RefSeq" id="WP_369340758.1">
    <property type="nucleotide sequence ID" value="NZ_CP129675.1"/>
</dbReference>
<reference evidence="4" key="1">
    <citation type="submission" date="2023-07" db="EMBL/GenBank/DDBJ databases">
        <title>Bifidobacterium aquikefiriaerophilum sp. nov. and Bifidobacterium eccum sp. nov., isolated from water kefir.</title>
        <authorList>
            <person name="Breselge S."/>
            <person name="Bellassi P."/>
            <person name="Barcenilla C."/>
            <person name="Alvarez-Ordonez A."/>
            <person name="Morelli L."/>
            <person name="Cotter P.D."/>
        </authorList>
    </citation>
    <scope>NUCLEOTIDE SEQUENCE</scope>
    <source>
        <strain evidence="5">WK012_4_13</strain>
        <strain evidence="4">WK013_4_14</strain>
        <strain evidence="3">WK048_4_13</strain>
    </source>
</reference>
<dbReference type="SMART" id="SM00900">
    <property type="entry name" value="FMN_bind"/>
    <property type="match status" value="1"/>
</dbReference>
<evidence type="ECO:0000313" key="3">
    <source>
        <dbReference type="EMBL" id="XDS46835.1"/>
    </source>
</evidence>
<proteinExistence type="predicted"/>
<gene>
    <name evidence="5" type="ORF">QN062_05030</name>
    <name evidence="4" type="ORF">QN216_09045</name>
    <name evidence="3" type="ORF">QN217_01420</name>
</gene>
<sequence length="197" mass="20162">MRHTSDRTHALRRRALGMALAALIAVSAAIDVVVLIFRPTTESSLATNATDSTAIGSPSEDSAQSSQSTDSSASPSASASESSGSSSSSSSSKYADGTYTGELIQTNRGDVQVRITVSNGTITNVTAITYPTETQQSQTISAQVIPTYESEAEKAQSASIQLVSGATETFTGFTGSLQDAINQSMAGSSTSSSQGQS</sequence>
<evidence type="ECO:0000313" key="5">
    <source>
        <dbReference type="EMBL" id="XDS49785.1"/>
    </source>
</evidence>
<evidence type="ECO:0000313" key="4">
    <source>
        <dbReference type="EMBL" id="XDS48458.1"/>
    </source>
</evidence>
<accession>A0AB39UGY7</accession>
<name>A0AB39UGY7_9BIFI</name>
<dbReference type="EMBL" id="CP129683">
    <property type="protein sequence ID" value="XDS49785.1"/>
    <property type="molecule type" value="Genomic_DNA"/>
</dbReference>
<dbReference type="KEGG" id="bfk:QN062_05030"/>
<evidence type="ECO:0000256" key="1">
    <source>
        <dbReference type="SAM" id="MobiDB-lite"/>
    </source>
</evidence>
<dbReference type="GO" id="GO:0010181">
    <property type="term" value="F:FMN binding"/>
    <property type="evidence" value="ECO:0007669"/>
    <property type="project" value="InterPro"/>
</dbReference>
<feature type="compositionally biased region" description="Low complexity" evidence="1">
    <location>
        <begin position="56"/>
        <end position="92"/>
    </location>
</feature>
<dbReference type="Pfam" id="PF04205">
    <property type="entry name" value="FMN_bind"/>
    <property type="match status" value="1"/>
</dbReference>
<dbReference type="InterPro" id="IPR007329">
    <property type="entry name" value="FMN-bd"/>
</dbReference>
<dbReference type="Gene3D" id="3.90.1010.20">
    <property type="match status" value="1"/>
</dbReference>
<dbReference type="AlphaFoldDB" id="A0AB39UGY7"/>
<protein>
    <submittedName>
        <fullName evidence="4">FMN-binding protein</fullName>
    </submittedName>
</protein>
<dbReference type="GO" id="GO:0016020">
    <property type="term" value="C:membrane"/>
    <property type="evidence" value="ECO:0007669"/>
    <property type="project" value="InterPro"/>
</dbReference>
<feature type="domain" description="FMN-binding" evidence="2">
    <location>
        <begin position="106"/>
        <end position="184"/>
    </location>
</feature>